<comment type="caution">
    <text evidence="1">The sequence shown here is derived from an EMBL/GenBank/DDBJ whole genome shotgun (WGS) entry which is preliminary data.</text>
</comment>
<proteinExistence type="predicted"/>
<keyword evidence="2" id="KW-1185">Reference proteome</keyword>
<dbReference type="EMBL" id="JAIWYP010000005">
    <property type="protein sequence ID" value="KAH3827053.1"/>
    <property type="molecule type" value="Genomic_DNA"/>
</dbReference>
<sequence>MVSNYWSGYGSSPWFLESLGEMLGVLRGALALLGGTALLQYQKVASTLQNNVRGY</sequence>
<dbReference type="AlphaFoldDB" id="A0A9D4H431"/>
<reference evidence="1" key="1">
    <citation type="journal article" date="2019" name="bioRxiv">
        <title>The Genome of the Zebra Mussel, Dreissena polymorpha: A Resource for Invasive Species Research.</title>
        <authorList>
            <person name="McCartney M.A."/>
            <person name="Auch B."/>
            <person name="Kono T."/>
            <person name="Mallez S."/>
            <person name="Zhang Y."/>
            <person name="Obille A."/>
            <person name="Becker A."/>
            <person name="Abrahante J.E."/>
            <person name="Garbe J."/>
            <person name="Badalamenti J.P."/>
            <person name="Herman A."/>
            <person name="Mangelson H."/>
            <person name="Liachko I."/>
            <person name="Sullivan S."/>
            <person name="Sone E.D."/>
            <person name="Koren S."/>
            <person name="Silverstein K.A.T."/>
            <person name="Beckman K.B."/>
            <person name="Gohl D.M."/>
        </authorList>
    </citation>
    <scope>NUCLEOTIDE SEQUENCE</scope>
    <source>
        <strain evidence="1">Duluth1</strain>
        <tissue evidence="1">Whole animal</tissue>
    </source>
</reference>
<gene>
    <name evidence="1" type="ORF">DPMN_128982</name>
</gene>
<dbReference type="Proteomes" id="UP000828390">
    <property type="component" value="Unassembled WGS sequence"/>
</dbReference>
<protein>
    <submittedName>
        <fullName evidence="1">Uncharacterized protein</fullName>
    </submittedName>
</protein>
<name>A0A9D4H431_DREPO</name>
<accession>A0A9D4H431</accession>
<evidence type="ECO:0000313" key="1">
    <source>
        <dbReference type="EMBL" id="KAH3827053.1"/>
    </source>
</evidence>
<organism evidence="1 2">
    <name type="scientific">Dreissena polymorpha</name>
    <name type="common">Zebra mussel</name>
    <name type="synonym">Mytilus polymorpha</name>
    <dbReference type="NCBI Taxonomy" id="45954"/>
    <lineage>
        <taxon>Eukaryota</taxon>
        <taxon>Metazoa</taxon>
        <taxon>Spiralia</taxon>
        <taxon>Lophotrochozoa</taxon>
        <taxon>Mollusca</taxon>
        <taxon>Bivalvia</taxon>
        <taxon>Autobranchia</taxon>
        <taxon>Heteroconchia</taxon>
        <taxon>Euheterodonta</taxon>
        <taxon>Imparidentia</taxon>
        <taxon>Neoheterodontei</taxon>
        <taxon>Myida</taxon>
        <taxon>Dreissenoidea</taxon>
        <taxon>Dreissenidae</taxon>
        <taxon>Dreissena</taxon>
    </lineage>
</organism>
<evidence type="ECO:0000313" key="2">
    <source>
        <dbReference type="Proteomes" id="UP000828390"/>
    </source>
</evidence>
<reference evidence="1" key="2">
    <citation type="submission" date="2020-11" db="EMBL/GenBank/DDBJ databases">
        <authorList>
            <person name="McCartney M.A."/>
            <person name="Auch B."/>
            <person name="Kono T."/>
            <person name="Mallez S."/>
            <person name="Becker A."/>
            <person name="Gohl D.M."/>
            <person name="Silverstein K.A.T."/>
            <person name="Koren S."/>
            <person name="Bechman K.B."/>
            <person name="Herman A."/>
            <person name="Abrahante J.E."/>
            <person name="Garbe J."/>
        </authorList>
    </citation>
    <scope>NUCLEOTIDE SEQUENCE</scope>
    <source>
        <strain evidence="1">Duluth1</strain>
        <tissue evidence="1">Whole animal</tissue>
    </source>
</reference>